<keyword evidence="4 6" id="KW-1133">Transmembrane helix</keyword>
<evidence type="ECO:0000256" key="4">
    <source>
        <dbReference type="ARBA" id="ARBA00022989"/>
    </source>
</evidence>
<dbReference type="PANTHER" id="PTHR30213:SF0">
    <property type="entry name" value="UPF0761 MEMBRANE PROTEIN YIHY"/>
    <property type="match status" value="1"/>
</dbReference>
<evidence type="ECO:0000256" key="1">
    <source>
        <dbReference type="ARBA" id="ARBA00004651"/>
    </source>
</evidence>
<evidence type="ECO:0000313" key="7">
    <source>
        <dbReference type="EMBL" id="MFD1678207.1"/>
    </source>
</evidence>
<feature type="transmembrane region" description="Helical" evidence="6">
    <location>
        <begin position="130"/>
        <end position="154"/>
    </location>
</feature>
<evidence type="ECO:0000256" key="3">
    <source>
        <dbReference type="ARBA" id="ARBA00022692"/>
    </source>
</evidence>
<dbReference type="RefSeq" id="WP_377946238.1">
    <property type="nucleotide sequence ID" value="NZ_JBHUCX010000102.1"/>
</dbReference>
<reference evidence="8" key="1">
    <citation type="journal article" date="2019" name="Int. J. Syst. Evol. Microbiol.">
        <title>The Global Catalogue of Microorganisms (GCM) 10K type strain sequencing project: providing services to taxonomists for standard genome sequencing and annotation.</title>
        <authorList>
            <consortium name="The Broad Institute Genomics Platform"/>
            <consortium name="The Broad Institute Genome Sequencing Center for Infectious Disease"/>
            <person name="Wu L."/>
            <person name="Ma J."/>
        </authorList>
    </citation>
    <scope>NUCLEOTIDE SEQUENCE [LARGE SCALE GENOMIC DNA]</scope>
    <source>
        <strain evidence="8">CGMCC 1.12286</strain>
    </source>
</reference>
<protein>
    <submittedName>
        <fullName evidence="7">YihY/virulence factor BrkB family protein</fullName>
    </submittedName>
</protein>
<organism evidence="7 8">
    <name type="scientific">Alicyclobacillus fodiniaquatilis</name>
    <dbReference type="NCBI Taxonomy" id="1661150"/>
    <lineage>
        <taxon>Bacteria</taxon>
        <taxon>Bacillati</taxon>
        <taxon>Bacillota</taxon>
        <taxon>Bacilli</taxon>
        <taxon>Bacillales</taxon>
        <taxon>Alicyclobacillaceae</taxon>
        <taxon>Alicyclobacillus</taxon>
    </lineage>
</organism>
<evidence type="ECO:0000313" key="8">
    <source>
        <dbReference type="Proteomes" id="UP001597079"/>
    </source>
</evidence>
<proteinExistence type="predicted"/>
<feature type="transmembrane region" description="Helical" evidence="6">
    <location>
        <begin position="166"/>
        <end position="193"/>
    </location>
</feature>
<feature type="transmembrane region" description="Helical" evidence="6">
    <location>
        <begin position="236"/>
        <end position="260"/>
    </location>
</feature>
<sequence>MQMVKLFFKTLIQGFIRHNITYFASIIAYFGFASTIPLTLLLILVASLFISGSEVEYFLDHLLQSFIPSLPSEQSFVAATIDRLTRFHTSVGVMGMAGLLWASIGGFLSLQTTLDTICEVRKRRSFMKQYVVGFVMLGILLALILLSSLVSAISPEFVTSIAHIDGFWWIRIVHAVSRVFFLFVMFLTCFVCYRILPSVTLSMSALLTGASVVTLCVYIVRELFVVYTRHLGNYQLIYGTLAFTMLFTFWIYIVSVLFLFGMELGITIDHVRGLRPKQMKQGIPVMKYPTGARRFKRNSLK</sequence>
<feature type="transmembrane region" description="Helical" evidence="6">
    <location>
        <begin position="20"/>
        <end position="50"/>
    </location>
</feature>
<comment type="caution">
    <text evidence="7">The sequence shown here is derived from an EMBL/GenBank/DDBJ whole genome shotgun (WGS) entry which is preliminary data.</text>
</comment>
<feature type="transmembrane region" description="Helical" evidence="6">
    <location>
        <begin position="91"/>
        <end position="110"/>
    </location>
</feature>
<keyword evidence="2" id="KW-1003">Cell membrane</keyword>
<dbReference type="InterPro" id="IPR017039">
    <property type="entry name" value="Virul_fac_BrkB"/>
</dbReference>
<feature type="transmembrane region" description="Helical" evidence="6">
    <location>
        <begin position="205"/>
        <end position="224"/>
    </location>
</feature>
<dbReference type="Proteomes" id="UP001597079">
    <property type="component" value="Unassembled WGS sequence"/>
</dbReference>
<accession>A0ABW4JPN9</accession>
<dbReference type="PIRSF" id="PIRSF035875">
    <property type="entry name" value="RNase_BN"/>
    <property type="match status" value="1"/>
</dbReference>
<dbReference type="PANTHER" id="PTHR30213">
    <property type="entry name" value="INNER MEMBRANE PROTEIN YHJD"/>
    <property type="match status" value="1"/>
</dbReference>
<gene>
    <name evidence="7" type="ORF">ACFSB2_26420</name>
</gene>
<evidence type="ECO:0000256" key="6">
    <source>
        <dbReference type="SAM" id="Phobius"/>
    </source>
</evidence>
<keyword evidence="5 6" id="KW-0472">Membrane</keyword>
<keyword evidence="3 6" id="KW-0812">Transmembrane</keyword>
<dbReference type="Pfam" id="PF03631">
    <property type="entry name" value="Virul_fac_BrkB"/>
    <property type="match status" value="1"/>
</dbReference>
<evidence type="ECO:0000256" key="2">
    <source>
        <dbReference type="ARBA" id="ARBA00022475"/>
    </source>
</evidence>
<name>A0ABW4JPN9_9BACL</name>
<comment type="subcellular location">
    <subcellularLocation>
        <location evidence="1">Cell membrane</location>
        <topology evidence="1">Multi-pass membrane protein</topology>
    </subcellularLocation>
</comment>
<keyword evidence="8" id="KW-1185">Reference proteome</keyword>
<dbReference type="EMBL" id="JBHUCX010000102">
    <property type="protein sequence ID" value="MFD1678207.1"/>
    <property type="molecule type" value="Genomic_DNA"/>
</dbReference>
<dbReference type="NCBIfam" id="TIGR00765">
    <property type="entry name" value="yihY_not_rbn"/>
    <property type="match status" value="1"/>
</dbReference>
<evidence type="ECO:0000256" key="5">
    <source>
        <dbReference type="ARBA" id="ARBA00023136"/>
    </source>
</evidence>